<name>X1U730_9ZZZZ</name>
<comment type="caution">
    <text evidence="1">The sequence shown here is derived from an EMBL/GenBank/DDBJ whole genome shotgun (WGS) entry which is preliminary data.</text>
</comment>
<feature type="non-terminal residue" evidence="1">
    <location>
        <position position="1"/>
    </location>
</feature>
<evidence type="ECO:0000313" key="1">
    <source>
        <dbReference type="EMBL" id="GAJ13299.1"/>
    </source>
</evidence>
<dbReference type="EMBL" id="BARW01035084">
    <property type="protein sequence ID" value="GAJ13299.1"/>
    <property type="molecule type" value="Genomic_DNA"/>
</dbReference>
<gene>
    <name evidence="1" type="ORF">S12H4_54807</name>
</gene>
<sequence length="220" mass="24489">YLTKNNLLLDYSAPGADFVWYNFDNTPPNKTITTPIYFNTTEGPHTLYLYANNTYGNVSDNVTFAVDENKFKIHYGKWRGSNKGSSTNFNLSSYEDIQNLSNVILEHTGWGKIEFNEAINLTDDENPSDDKVNISANINISDNRIEINSIALPNFNKAATLRLYNLTLVAPVRILRDGSVCSSTICTEGDYSGGTLIFNVTQFTVYSAEEIPSENGVPPT</sequence>
<accession>X1U730</accession>
<protein>
    <submittedName>
        <fullName evidence="1">Uncharacterized protein</fullName>
    </submittedName>
</protein>
<dbReference type="AlphaFoldDB" id="X1U730"/>
<proteinExistence type="predicted"/>
<organism evidence="1">
    <name type="scientific">marine sediment metagenome</name>
    <dbReference type="NCBI Taxonomy" id="412755"/>
    <lineage>
        <taxon>unclassified sequences</taxon>
        <taxon>metagenomes</taxon>
        <taxon>ecological metagenomes</taxon>
    </lineage>
</organism>
<reference evidence="1" key="1">
    <citation type="journal article" date="2014" name="Front. Microbiol.">
        <title>High frequency of phylogenetically diverse reductive dehalogenase-homologous genes in deep subseafloor sedimentary metagenomes.</title>
        <authorList>
            <person name="Kawai M."/>
            <person name="Futagami T."/>
            <person name="Toyoda A."/>
            <person name="Takaki Y."/>
            <person name="Nishi S."/>
            <person name="Hori S."/>
            <person name="Arai W."/>
            <person name="Tsubouchi T."/>
            <person name="Morono Y."/>
            <person name="Uchiyama I."/>
            <person name="Ito T."/>
            <person name="Fujiyama A."/>
            <person name="Inagaki F."/>
            <person name="Takami H."/>
        </authorList>
    </citation>
    <scope>NUCLEOTIDE SEQUENCE</scope>
    <source>
        <strain evidence="1">Expedition CK06-06</strain>
    </source>
</reference>